<evidence type="ECO:0000256" key="1">
    <source>
        <dbReference type="SAM" id="Phobius"/>
    </source>
</evidence>
<evidence type="ECO:0000313" key="2">
    <source>
        <dbReference type="EMBL" id="KAK7681897.1"/>
    </source>
</evidence>
<keyword evidence="3" id="KW-1185">Reference proteome</keyword>
<dbReference type="Proteomes" id="UP001385951">
    <property type="component" value="Unassembled WGS sequence"/>
</dbReference>
<keyword evidence="1" id="KW-0472">Membrane</keyword>
<protein>
    <recommendedName>
        <fullName evidence="4">G-protein coupled receptors family 1 profile domain-containing protein</fullName>
    </recommendedName>
</protein>
<organism evidence="2 3">
    <name type="scientific">Cerrena zonata</name>
    <dbReference type="NCBI Taxonomy" id="2478898"/>
    <lineage>
        <taxon>Eukaryota</taxon>
        <taxon>Fungi</taxon>
        <taxon>Dikarya</taxon>
        <taxon>Basidiomycota</taxon>
        <taxon>Agaricomycotina</taxon>
        <taxon>Agaricomycetes</taxon>
        <taxon>Polyporales</taxon>
        <taxon>Cerrenaceae</taxon>
        <taxon>Cerrena</taxon>
    </lineage>
</organism>
<feature type="transmembrane region" description="Helical" evidence="1">
    <location>
        <begin position="95"/>
        <end position="118"/>
    </location>
</feature>
<evidence type="ECO:0000313" key="3">
    <source>
        <dbReference type="Proteomes" id="UP001385951"/>
    </source>
</evidence>
<sequence length="323" mass="34578">MQCQELNISVMSTDPNSDILQLAFLSQKLNFLAVATFSLLMYDFLLGLFEDIRLLSRTSIRLPDIIYILSRVLAAGEVGHICATAALPLSSCAQGSVLLAAECLVAVLIPCNTWLFFLRVRAIPSHFCSRATVIICLILWASTLTSFLTFPGFKVTSLRNQDGTCEIDAVYNDALLCAPFFALVIFDTAVIVTTCIGFVAHSTGPSWTAKLKSAMLLRNMGHISGLFVRSGQIYYATTIGIHVSMAIIASSSAIPSAAVGQLSALSSIFHGIMTSRVFRLLKLGAVDQANASSISHHVTTPIDTIAFGTSSGSLWVNSVSSGV</sequence>
<feature type="transmembrane region" description="Helical" evidence="1">
    <location>
        <begin position="130"/>
        <end position="150"/>
    </location>
</feature>
<name>A0AAW0FX48_9APHY</name>
<evidence type="ECO:0008006" key="4">
    <source>
        <dbReference type="Google" id="ProtNLM"/>
    </source>
</evidence>
<dbReference type="EMBL" id="JASBNA010000038">
    <property type="protein sequence ID" value="KAK7681897.1"/>
    <property type="molecule type" value="Genomic_DNA"/>
</dbReference>
<keyword evidence="1" id="KW-0812">Transmembrane</keyword>
<comment type="caution">
    <text evidence="2">The sequence shown here is derived from an EMBL/GenBank/DDBJ whole genome shotgun (WGS) entry which is preliminary data.</text>
</comment>
<proteinExistence type="predicted"/>
<gene>
    <name evidence="2" type="ORF">QCA50_014859</name>
</gene>
<feature type="transmembrane region" description="Helical" evidence="1">
    <location>
        <begin position="180"/>
        <end position="200"/>
    </location>
</feature>
<reference evidence="2 3" key="1">
    <citation type="submission" date="2022-09" db="EMBL/GenBank/DDBJ databases">
        <authorList>
            <person name="Palmer J.M."/>
        </authorList>
    </citation>
    <scope>NUCLEOTIDE SEQUENCE [LARGE SCALE GENOMIC DNA]</scope>
    <source>
        <strain evidence="2 3">DSM 7382</strain>
    </source>
</reference>
<feature type="transmembrane region" description="Helical" evidence="1">
    <location>
        <begin position="29"/>
        <end position="48"/>
    </location>
</feature>
<keyword evidence="1" id="KW-1133">Transmembrane helix</keyword>
<dbReference type="AlphaFoldDB" id="A0AAW0FX48"/>
<accession>A0AAW0FX48</accession>